<feature type="transmembrane region" description="Helical" evidence="8">
    <location>
        <begin position="33"/>
        <end position="51"/>
    </location>
</feature>
<dbReference type="PANTHER" id="PTHR21716:SF53">
    <property type="entry name" value="PERMEASE PERM-RELATED"/>
    <property type="match status" value="1"/>
</dbReference>
<keyword evidence="3" id="KW-0813">Transport</keyword>
<keyword evidence="6 8" id="KW-1133">Transmembrane helix</keyword>
<feature type="transmembrane region" description="Helical" evidence="8">
    <location>
        <begin position="154"/>
        <end position="179"/>
    </location>
</feature>
<evidence type="ECO:0000256" key="2">
    <source>
        <dbReference type="ARBA" id="ARBA00009773"/>
    </source>
</evidence>
<comment type="subcellular location">
    <subcellularLocation>
        <location evidence="1">Cell membrane</location>
        <topology evidence="1">Multi-pass membrane protein</topology>
    </subcellularLocation>
</comment>
<feature type="transmembrane region" description="Helical" evidence="8">
    <location>
        <begin position="311"/>
        <end position="344"/>
    </location>
</feature>
<organism evidence="9 10">
    <name type="scientific">Agrococcus jejuensis</name>
    <dbReference type="NCBI Taxonomy" id="399736"/>
    <lineage>
        <taxon>Bacteria</taxon>
        <taxon>Bacillati</taxon>
        <taxon>Actinomycetota</taxon>
        <taxon>Actinomycetes</taxon>
        <taxon>Micrococcales</taxon>
        <taxon>Microbacteriaceae</taxon>
        <taxon>Agrococcus</taxon>
    </lineage>
</organism>
<sequence length="355" mass="37300">MRVKGAFQIGLLGGLGVLLAIAIAGAVGQISSVLVYAFAAIFLALGVDPIVQFLTRHRFPRWLAVLTVIVAILGAFVGIVFLIVPRIVDQFSTLIQGVVATFQAGLLDDVLDWAQTTFPGVDWQGMIDDTLQALQDPNTYASLPPQLGSVVTTVIGAVGATVAALFGGFIVLVLMLYFMGSLPALKSAMYRLVPASKRPTFIRIAEQIMSAVGKFVTGQFALGLCNGILSFVMLSIVGSELAVVYAFIAFLASTIPLVGTITASVTISLLVLLLDGPQTALPVAIYYAVYMQFEAYVLSPQIMNRAVKVPGVVVVLAALTGGTLLGILGALVAIPVAAAIQLILKEVVIPRQDAL</sequence>
<keyword evidence="7 8" id="KW-0472">Membrane</keyword>
<dbReference type="RefSeq" id="WP_092506262.1">
    <property type="nucleotide sequence ID" value="NZ_LT629695.1"/>
</dbReference>
<evidence type="ECO:0000256" key="3">
    <source>
        <dbReference type="ARBA" id="ARBA00022448"/>
    </source>
</evidence>
<comment type="similarity">
    <text evidence="2">Belongs to the autoinducer-2 exporter (AI-2E) (TC 2.A.86) family.</text>
</comment>
<protein>
    <submittedName>
        <fullName evidence="9">Predicted PurR-regulated permease PerM</fullName>
    </submittedName>
</protein>
<dbReference type="OrthoDB" id="4016357at2"/>
<dbReference type="STRING" id="399736.SAMN04489720_2967"/>
<feature type="transmembrane region" description="Helical" evidence="8">
    <location>
        <begin position="255"/>
        <end position="274"/>
    </location>
</feature>
<evidence type="ECO:0000256" key="1">
    <source>
        <dbReference type="ARBA" id="ARBA00004651"/>
    </source>
</evidence>
<dbReference type="EMBL" id="LT629695">
    <property type="protein sequence ID" value="SDH94668.1"/>
    <property type="molecule type" value="Genomic_DNA"/>
</dbReference>
<keyword evidence="10" id="KW-1185">Reference proteome</keyword>
<dbReference type="AlphaFoldDB" id="A0A1G8GJT5"/>
<name>A0A1G8GJT5_9MICO</name>
<evidence type="ECO:0000256" key="8">
    <source>
        <dbReference type="SAM" id="Phobius"/>
    </source>
</evidence>
<dbReference type="Pfam" id="PF01594">
    <property type="entry name" value="AI-2E_transport"/>
    <property type="match status" value="1"/>
</dbReference>
<dbReference type="InterPro" id="IPR002549">
    <property type="entry name" value="AI-2E-like"/>
</dbReference>
<dbReference type="GO" id="GO:0005886">
    <property type="term" value="C:plasma membrane"/>
    <property type="evidence" value="ECO:0007669"/>
    <property type="project" value="UniProtKB-SubCell"/>
</dbReference>
<feature type="transmembrane region" description="Helical" evidence="8">
    <location>
        <begin position="63"/>
        <end position="84"/>
    </location>
</feature>
<keyword evidence="4" id="KW-1003">Cell membrane</keyword>
<evidence type="ECO:0000313" key="10">
    <source>
        <dbReference type="Proteomes" id="UP000198822"/>
    </source>
</evidence>
<gene>
    <name evidence="9" type="ORF">SAMN04489720_2967</name>
</gene>
<keyword evidence="5 8" id="KW-0812">Transmembrane</keyword>
<dbReference type="Proteomes" id="UP000198822">
    <property type="component" value="Chromosome I"/>
</dbReference>
<accession>A0A1G8GJT5</accession>
<evidence type="ECO:0000313" key="9">
    <source>
        <dbReference type="EMBL" id="SDH94668.1"/>
    </source>
</evidence>
<dbReference type="PANTHER" id="PTHR21716">
    <property type="entry name" value="TRANSMEMBRANE PROTEIN"/>
    <property type="match status" value="1"/>
</dbReference>
<evidence type="ECO:0000256" key="5">
    <source>
        <dbReference type="ARBA" id="ARBA00022692"/>
    </source>
</evidence>
<reference evidence="10" key="1">
    <citation type="submission" date="2016-10" db="EMBL/GenBank/DDBJ databases">
        <authorList>
            <person name="Varghese N."/>
            <person name="Submissions S."/>
        </authorList>
    </citation>
    <scope>NUCLEOTIDE SEQUENCE [LARGE SCALE GENOMIC DNA]</scope>
    <source>
        <strain evidence="10">DSM 22002</strain>
    </source>
</reference>
<evidence type="ECO:0000256" key="6">
    <source>
        <dbReference type="ARBA" id="ARBA00022989"/>
    </source>
</evidence>
<feature type="transmembrane region" description="Helical" evidence="8">
    <location>
        <begin position="280"/>
        <end position="299"/>
    </location>
</feature>
<proteinExistence type="inferred from homology"/>
<evidence type="ECO:0000256" key="4">
    <source>
        <dbReference type="ARBA" id="ARBA00022475"/>
    </source>
</evidence>
<evidence type="ECO:0000256" key="7">
    <source>
        <dbReference type="ARBA" id="ARBA00023136"/>
    </source>
</evidence>
<feature type="transmembrane region" description="Helical" evidence="8">
    <location>
        <begin position="7"/>
        <end position="27"/>
    </location>
</feature>